<dbReference type="InterPro" id="IPR001789">
    <property type="entry name" value="Sig_transdc_resp-reg_receiver"/>
</dbReference>
<dbReference type="SUPFAM" id="SSF47226">
    <property type="entry name" value="Histidine-containing phosphotransfer domain, HPT domain"/>
    <property type="match status" value="1"/>
</dbReference>
<dbReference type="Pfam" id="PF02518">
    <property type="entry name" value="HATPase_c"/>
    <property type="match status" value="1"/>
</dbReference>
<evidence type="ECO:0000256" key="2">
    <source>
        <dbReference type="ARBA" id="ARBA00012438"/>
    </source>
</evidence>
<evidence type="ECO:0000256" key="6">
    <source>
        <dbReference type="ARBA" id="ARBA00022777"/>
    </source>
</evidence>
<organism evidence="16 17">
    <name type="scientific">Ancylobacter novellus</name>
    <name type="common">Thiobacillus novellus</name>
    <dbReference type="NCBI Taxonomy" id="921"/>
    <lineage>
        <taxon>Bacteria</taxon>
        <taxon>Pseudomonadati</taxon>
        <taxon>Pseudomonadota</taxon>
        <taxon>Alphaproteobacteria</taxon>
        <taxon>Hyphomicrobiales</taxon>
        <taxon>Xanthobacteraceae</taxon>
        <taxon>Ancylobacter</taxon>
    </lineage>
</organism>
<dbReference type="SMART" id="SM00387">
    <property type="entry name" value="HATPase_c"/>
    <property type="match status" value="1"/>
</dbReference>
<evidence type="ECO:0000256" key="8">
    <source>
        <dbReference type="ARBA" id="ARBA00035100"/>
    </source>
</evidence>
<dbReference type="InterPro" id="IPR003594">
    <property type="entry name" value="HATPase_dom"/>
</dbReference>
<dbReference type="InterPro" id="IPR005467">
    <property type="entry name" value="His_kinase_dom"/>
</dbReference>
<evidence type="ECO:0000256" key="3">
    <source>
        <dbReference type="ARBA" id="ARBA00021495"/>
    </source>
</evidence>
<feature type="domain" description="CheW-like" evidence="14">
    <location>
        <begin position="482"/>
        <end position="619"/>
    </location>
</feature>
<feature type="domain" description="Response regulatory" evidence="13">
    <location>
        <begin position="638"/>
        <end position="754"/>
    </location>
</feature>
<dbReference type="CDD" id="cd00088">
    <property type="entry name" value="HPT"/>
    <property type="match status" value="1"/>
</dbReference>
<feature type="compositionally biased region" description="Low complexity" evidence="11">
    <location>
        <begin position="132"/>
        <end position="143"/>
    </location>
</feature>
<evidence type="ECO:0000256" key="5">
    <source>
        <dbReference type="ARBA" id="ARBA00022679"/>
    </source>
</evidence>
<evidence type="ECO:0000259" key="15">
    <source>
        <dbReference type="PROSITE" id="PS50894"/>
    </source>
</evidence>
<dbReference type="Gene3D" id="2.30.30.40">
    <property type="entry name" value="SH3 Domains"/>
    <property type="match status" value="1"/>
</dbReference>
<dbReference type="SMART" id="SM00448">
    <property type="entry name" value="REC"/>
    <property type="match status" value="1"/>
</dbReference>
<dbReference type="PROSITE" id="PS50894">
    <property type="entry name" value="HPT"/>
    <property type="match status" value="1"/>
</dbReference>
<dbReference type="Pfam" id="PF01627">
    <property type="entry name" value="Hpt"/>
    <property type="match status" value="1"/>
</dbReference>
<dbReference type="InterPro" id="IPR051315">
    <property type="entry name" value="Bact_Chemotaxis_CheA"/>
</dbReference>
<feature type="compositionally biased region" description="Pro residues" evidence="11">
    <location>
        <begin position="144"/>
        <end position="155"/>
    </location>
</feature>
<evidence type="ECO:0000313" key="16">
    <source>
        <dbReference type="EMBL" id="PZQ84009.1"/>
    </source>
</evidence>
<dbReference type="FunFam" id="3.30.565.10:FF:000016">
    <property type="entry name" value="Chemotaxis protein CheA, putative"/>
    <property type="match status" value="1"/>
</dbReference>
<dbReference type="SUPFAM" id="SSF52172">
    <property type="entry name" value="CheY-like"/>
    <property type="match status" value="1"/>
</dbReference>
<dbReference type="InterPro" id="IPR036890">
    <property type="entry name" value="HATPase_C_sf"/>
</dbReference>
<dbReference type="Gene3D" id="1.20.120.160">
    <property type="entry name" value="HPT domain"/>
    <property type="match status" value="1"/>
</dbReference>
<dbReference type="InterPro" id="IPR011006">
    <property type="entry name" value="CheY-like_superfamily"/>
</dbReference>
<feature type="modified residue" description="4-aspartylphosphate" evidence="10">
    <location>
        <position position="687"/>
    </location>
</feature>
<evidence type="ECO:0000256" key="4">
    <source>
        <dbReference type="ARBA" id="ARBA00022553"/>
    </source>
</evidence>
<dbReference type="SUPFAM" id="SSF55874">
    <property type="entry name" value="ATPase domain of HSP90 chaperone/DNA topoisomerase II/histidine kinase"/>
    <property type="match status" value="1"/>
</dbReference>
<keyword evidence="4 10" id="KW-0597">Phosphoprotein</keyword>
<dbReference type="PRINTS" id="PR00344">
    <property type="entry name" value="BCTRLSENSOR"/>
</dbReference>
<dbReference type="Gene3D" id="3.40.50.2300">
    <property type="match status" value="1"/>
</dbReference>
<evidence type="ECO:0000256" key="7">
    <source>
        <dbReference type="ARBA" id="ARBA00023012"/>
    </source>
</evidence>
<dbReference type="PANTHER" id="PTHR43395">
    <property type="entry name" value="SENSOR HISTIDINE KINASE CHEA"/>
    <property type="match status" value="1"/>
</dbReference>
<feature type="domain" description="Histidine kinase" evidence="12">
    <location>
        <begin position="228"/>
        <end position="480"/>
    </location>
</feature>
<keyword evidence="7" id="KW-0902">Two-component regulatory system</keyword>
<dbReference type="AlphaFoldDB" id="A0A2W5R5P8"/>
<dbReference type="SMART" id="SM00073">
    <property type="entry name" value="HPT"/>
    <property type="match status" value="1"/>
</dbReference>
<dbReference type="Gene3D" id="3.30.565.10">
    <property type="entry name" value="Histidine kinase-like ATPase, C-terminal domain"/>
    <property type="match status" value="1"/>
</dbReference>
<feature type="compositionally biased region" description="Pro residues" evidence="11">
    <location>
        <begin position="117"/>
        <end position="131"/>
    </location>
</feature>
<evidence type="ECO:0000259" key="13">
    <source>
        <dbReference type="PROSITE" id="PS50110"/>
    </source>
</evidence>
<feature type="modified residue" description="Phosphohistidine" evidence="9">
    <location>
        <position position="57"/>
    </location>
</feature>
<protein>
    <recommendedName>
        <fullName evidence="3">Chemotaxis protein CheA</fullName>
        <ecNumber evidence="2">2.7.13.3</ecNumber>
    </recommendedName>
</protein>
<dbReference type="EC" id="2.7.13.3" evidence="2"/>
<evidence type="ECO:0000256" key="9">
    <source>
        <dbReference type="PROSITE-ProRule" id="PRU00110"/>
    </source>
</evidence>
<evidence type="ECO:0000256" key="10">
    <source>
        <dbReference type="PROSITE-ProRule" id="PRU00169"/>
    </source>
</evidence>
<dbReference type="GO" id="GO:0000155">
    <property type="term" value="F:phosphorelay sensor kinase activity"/>
    <property type="evidence" value="ECO:0007669"/>
    <property type="project" value="UniProtKB-ARBA"/>
</dbReference>
<feature type="compositionally biased region" description="Low complexity" evidence="11">
    <location>
        <begin position="156"/>
        <end position="170"/>
    </location>
</feature>
<feature type="domain" description="HPt" evidence="15">
    <location>
        <begin position="6"/>
        <end position="116"/>
    </location>
</feature>
<dbReference type="InterPro" id="IPR004358">
    <property type="entry name" value="Sig_transdc_His_kin-like_C"/>
</dbReference>
<dbReference type="Proteomes" id="UP000248887">
    <property type="component" value="Unassembled WGS sequence"/>
</dbReference>
<comment type="caution">
    <text evidence="16">The sequence shown here is derived from an EMBL/GenBank/DDBJ whole genome shotgun (WGS) entry which is preliminary data.</text>
</comment>
<accession>A0A2W5R5P8</accession>
<dbReference type="SUPFAM" id="SSF50341">
    <property type="entry name" value="CheW-like"/>
    <property type="match status" value="1"/>
</dbReference>
<dbReference type="Pfam" id="PF01584">
    <property type="entry name" value="CheW"/>
    <property type="match status" value="1"/>
</dbReference>
<dbReference type="PROSITE" id="PS50110">
    <property type="entry name" value="RESPONSE_REGULATORY"/>
    <property type="match status" value="1"/>
</dbReference>
<dbReference type="InterPro" id="IPR002545">
    <property type="entry name" value="CheW-lke_dom"/>
</dbReference>
<dbReference type="Pfam" id="PF00072">
    <property type="entry name" value="Response_reg"/>
    <property type="match status" value="1"/>
</dbReference>
<dbReference type="GO" id="GO:0006935">
    <property type="term" value="P:chemotaxis"/>
    <property type="evidence" value="ECO:0007669"/>
    <property type="project" value="InterPro"/>
</dbReference>
<reference evidence="16 17" key="1">
    <citation type="submission" date="2017-08" db="EMBL/GenBank/DDBJ databases">
        <title>Infants hospitalized years apart are colonized by the same room-sourced microbial strains.</title>
        <authorList>
            <person name="Brooks B."/>
            <person name="Olm M.R."/>
            <person name="Firek B.A."/>
            <person name="Baker R."/>
            <person name="Thomas B.C."/>
            <person name="Morowitz M.J."/>
            <person name="Banfield J.F."/>
        </authorList>
    </citation>
    <scope>NUCLEOTIDE SEQUENCE [LARGE SCALE GENOMIC DNA]</scope>
    <source>
        <strain evidence="16">S2_005_001_R2_27</strain>
    </source>
</reference>
<comment type="function">
    <text evidence="8">Involved in the transmission of sensory signals from the chemoreceptors to the flagellar motors. CheA is autophosphorylated; it can transfer its phosphate group to either CheB or CheY.</text>
</comment>
<dbReference type="PROSITE" id="PS50851">
    <property type="entry name" value="CHEW"/>
    <property type="match status" value="1"/>
</dbReference>
<feature type="region of interest" description="Disordered" evidence="11">
    <location>
        <begin position="115"/>
        <end position="177"/>
    </location>
</feature>
<gene>
    <name evidence="16" type="ORF">DI549_06010</name>
</gene>
<proteinExistence type="predicted"/>
<dbReference type="PANTHER" id="PTHR43395:SF1">
    <property type="entry name" value="CHEMOTAXIS PROTEIN CHEA"/>
    <property type="match status" value="1"/>
</dbReference>
<comment type="catalytic activity">
    <reaction evidence="1">
        <text>ATP + protein L-histidine = ADP + protein N-phospho-L-histidine.</text>
        <dbReference type="EC" id="2.7.13.3"/>
    </reaction>
</comment>
<keyword evidence="6" id="KW-0418">Kinase</keyword>
<dbReference type="SMART" id="SM00260">
    <property type="entry name" value="CheW"/>
    <property type="match status" value="1"/>
</dbReference>
<evidence type="ECO:0000313" key="17">
    <source>
        <dbReference type="Proteomes" id="UP000248887"/>
    </source>
</evidence>
<evidence type="ECO:0000259" key="14">
    <source>
        <dbReference type="PROSITE" id="PS50851"/>
    </source>
</evidence>
<evidence type="ECO:0000259" key="12">
    <source>
        <dbReference type="PROSITE" id="PS50109"/>
    </source>
</evidence>
<dbReference type="InterPro" id="IPR008207">
    <property type="entry name" value="Sig_transdc_His_kin_Hpt_dom"/>
</dbReference>
<dbReference type="PROSITE" id="PS50109">
    <property type="entry name" value="HIS_KIN"/>
    <property type="match status" value="1"/>
</dbReference>
<evidence type="ECO:0000256" key="11">
    <source>
        <dbReference type="SAM" id="MobiDB-lite"/>
    </source>
</evidence>
<dbReference type="EMBL" id="QFQD01000014">
    <property type="protein sequence ID" value="PZQ84009.1"/>
    <property type="molecule type" value="Genomic_DNA"/>
</dbReference>
<dbReference type="InterPro" id="IPR036641">
    <property type="entry name" value="HPT_dom_sf"/>
</dbReference>
<dbReference type="InterPro" id="IPR036061">
    <property type="entry name" value="CheW-like_dom_sf"/>
</dbReference>
<name>A0A2W5R5P8_ANCNO</name>
<evidence type="ECO:0000256" key="1">
    <source>
        <dbReference type="ARBA" id="ARBA00000085"/>
    </source>
</evidence>
<keyword evidence="5" id="KW-0808">Transferase</keyword>
<sequence length="755" mass="81386">MPLSSKDALRTRLLAIFREEASDHLRAIQAEMELMERAAGQPEALRAILDRLFRIVHTLKGAARSLSVRSVEHLCHEMEDLCSAGRHGDGLDADDLALLRDLAGQLADATEEAIARRPPPPPAPSMEPPAAPASAAPAKVPEQTTPPAPVTPPRQPAAAAYSAPRAPDAPVRTGKPAAPTVRAEIPAFVGPPAAPVSFVRLETTHLQRLGLKAEELTTSRLASRARLDQMREIIASFEALRGESRLQADAPLAKRFREVEQLVRQLLTGLSEDSRVLHTITEGLVEELRRTRMMHVSEMLGVFPAMVADLAGEVGKEIHWHTSGTDLLIDREVADLLKDPLIHIVRNAVDHGIEPPAERQQAGKPPRGTISLAVEPAEGGRVAIDLSDDGGGIDVVALREAVIRNRLASREQADALPDAAIIEMAFEPSVSIRSVISAVSGRGLGLAIVRERLERLGGTVFISSSRGSGTTIRMEVPAALANFHGIGVESGGSLVIWPRTAVERTVTLSDATFEAALARGAVQIDDQVLPFAELGALLGHGSITAPAHERASRHALLVQHGQRRGLVAVEQVLGQCEAIVKELRPPLLRVRHVLATGLLGDGRLGLILRPADILDALYSDRRRPLPGARPAARTRTPRLLVVDDSITTRAMEVGLLEAAGYQVVAASDGLEAWSALQQGDFDAIISDIDMPNMDGFQLTEKVRSDQRLGHVPIVLVTALENREDHERGLRLGANAYMMKSAFDQSMLIDLVRRVL</sequence>